<dbReference type="Gene3D" id="3.30.390.110">
    <property type="match status" value="1"/>
</dbReference>
<dbReference type="Pfam" id="PF04874">
    <property type="entry name" value="Mak16"/>
    <property type="match status" value="1"/>
</dbReference>
<feature type="domain" description="Ribosomal eL28/Mak16" evidence="6">
    <location>
        <begin position="28"/>
        <end position="140"/>
    </location>
</feature>
<reference evidence="7 8" key="1">
    <citation type="submission" date="2021-05" db="EMBL/GenBank/DDBJ databases">
        <title>Genome Assembly of Synthetic Allotetraploid Brassica napus Reveals Homoeologous Exchanges between Subgenomes.</title>
        <authorList>
            <person name="Davis J.T."/>
        </authorList>
    </citation>
    <scope>NUCLEOTIDE SEQUENCE [LARGE SCALE GENOMIC DNA]</scope>
    <source>
        <strain evidence="8">cv. Da-Ae</strain>
        <tissue evidence="7">Seedling</tissue>
    </source>
</reference>
<name>A0ABQ8AYA7_BRANA</name>
<proteinExistence type="inferred from homology"/>
<dbReference type="PANTHER" id="PTHR23405:SF14">
    <property type="entry name" value="PROTEIN MAK16 HOMOLOG"/>
    <property type="match status" value="1"/>
</dbReference>
<evidence type="ECO:0000256" key="5">
    <source>
        <dbReference type="SAM" id="MobiDB-lite"/>
    </source>
</evidence>
<keyword evidence="8" id="KW-1185">Reference proteome</keyword>
<dbReference type="Proteomes" id="UP000824890">
    <property type="component" value="Unassembled WGS sequence"/>
</dbReference>
<gene>
    <name evidence="7" type="ORF">HID58_047124</name>
</gene>
<evidence type="ECO:0000259" key="6">
    <source>
        <dbReference type="Pfam" id="PF01778"/>
    </source>
</evidence>
<comment type="similarity">
    <text evidence="2 4">Belongs to the MAK16 family.</text>
</comment>
<accession>A0ABQ8AYA7</accession>
<dbReference type="InterPro" id="IPR029004">
    <property type="entry name" value="Ribosomal_eL28/Mak16"/>
</dbReference>
<evidence type="ECO:0000256" key="3">
    <source>
        <dbReference type="ARBA" id="ARBA00023242"/>
    </source>
</evidence>
<evidence type="ECO:0000256" key="2">
    <source>
        <dbReference type="ARBA" id="ARBA00005514"/>
    </source>
</evidence>
<keyword evidence="3 4" id="KW-0539">Nucleus</keyword>
<evidence type="ECO:0000313" key="8">
    <source>
        <dbReference type="Proteomes" id="UP000824890"/>
    </source>
</evidence>
<dbReference type="InterPro" id="IPR006958">
    <property type="entry name" value="Mak16"/>
</dbReference>
<feature type="region of interest" description="Disordered" evidence="5">
    <location>
        <begin position="304"/>
        <end position="363"/>
    </location>
</feature>
<dbReference type="EMBL" id="JAGKQM010000012">
    <property type="protein sequence ID" value="KAH0897556.1"/>
    <property type="molecule type" value="Genomic_DNA"/>
</dbReference>
<evidence type="ECO:0000256" key="1">
    <source>
        <dbReference type="ARBA" id="ARBA00004123"/>
    </source>
</evidence>
<sequence length="363" mass="43091">MVWHKPLFSDHRHSAPPDFEFKMQHDEVIWQVIRHKHCSYMAKIETGIFCRNPYNVTGICNRSSCPLANSRYATIREHESVFYLYMKTIERAHMPKNLWERVKLPRNYEKALETIDKHLLYWPKLLQHKIKQRLTKMTQMRIRMRKLALKTREKIMTTPRRDMKRESRREEKAIKAAVLDKAIETELLERLKKGIYGDIYNYPELEWNKVLDEEKQAAEGVEEEEEEEPEIEYVEGYEELEEEEDMEDFSGFPSNGSGFDDDDEHGKIIRYSLSNLDGSLLMVFSQVRFFSLWITYKATNFLTDSDGEEEDDDVEEQVVIHKKGKRDSRKADDVGKSKKKKKRVVVEVEQEDGDVRQTLKTAR</sequence>
<comment type="subcellular location">
    <subcellularLocation>
        <location evidence="1">Nucleus</location>
    </subcellularLocation>
</comment>
<organism evidence="7 8">
    <name type="scientific">Brassica napus</name>
    <name type="common">Rape</name>
    <dbReference type="NCBI Taxonomy" id="3708"/>
    <lineage>
        <taxon>Eukaryota</taxon>
        <taxon>Viridiplantae</taxon>
        <taxon>Streptophyta</taxon>
        <taxon>Embryophyta</taxon>
        <taxon>Tracheophyta</taxon>
        <taxon>Spermatophyta</taxon>
        <taxon>Magnoliopsida</taxon>
        <taxon>eudicotyledons</taxon>
        <taxon>Gunneridae</taxon>
        <taxon>Pentapetalae</taxon>
        <taxon>rosids</taxon>
        <taxon>malvids</taxon>
        <taxon>Brassicales</taxon>
        <taxon>Brassicaceae</taxon>
        <taxon>Brassiceae</taxon>
        <taxon>Brassica</taxon>
    </lineage>
</organism>
<comment type="caution">
    <text evidence="7">The sequence shown here is derived from an EMBL/GenBank/DDBJ whole genome shotgun (WGS) entry which is preliminary data.</text>
</comment>
<evidence type="ECO:0000313" key="7">
    <source>
        <dbReference type="EMBL" id="KAH0897556.1"/>
    </source>
</evidence>
<evidence type="ECO:0000256" key="4">
    <source>
        <dbReference type="PIRNR" id="PIRNR003352"/>
    </source>
</evidence>
<dbReference type="PIRSF" id="PIRSF003352">
    <property type="entry name" value="MAK16"/>
    <property type="match status" value="1"/>
</dbReference>
<dbReference type="Pfam" id="PF01778">
    <property type="entry name" value="Ribosomal_L28e"/>
    <property type="match status" value="1"/>
</dbReference>
<protein>
    <recommendedName>
        <fullName evidence="4">Protein MAK16 homolog</fullName>
    </recommendedName>
</protein>
<dbReference type="PANTHER" id="PTHR23405">
    <property type="entry name" value="MAINTENANCE OF KILLER 16 MAK16 PROTEIN-RELATED"/>
    <property type="match status" value="1"/>
</dbReference>
<feature type="compositionally biased region" description="Acidic residues" evidence="5">
    <location>
        <begin position="305"/>
        <end position="316"/>
    </location>
</feature>